<feature type="transmembrane region" description="Helical" evidence="1">
    <location>
        <begin position="70"/>
        <end position="89"/>
    </location>
</feature>
<keyword evidence="3" id="KW-1185">Reference proteome</keyword>
<evidence type="ECO:0008006" key="4">
    <source>
        <dbReference type="Google" id="ProtNLM"/>
    </source>
</evidence>
<accession>A0A7X0SGG7</accession>
<keyword evidence="1" id="KW-1133">Transmembrane helix</keyword>
<evidence type="ECO:0000256" key="1">
    <source>
        <dbReference type="SAM" id="Phobius"/>
    </source>
</evidence>
<sequence length="102" mass="11002">MEGQLFTWESLSAIGGASLLTFFVVQYTKGLVDRIASWLPTDVYAVGVSFLILLLAQIAKGADSADWRLYVLSFANAFLVASAAAQLHNKVINPPGAKRNKS</sequence>
<name>A0A7X0SGG7_9BACL</name>
<feature type="transmembrane region" description="Helical" evidence="1">
    <location>
        <begin position="37"/>
        <end position="58"/>
    </location>
</feature>
<evidence type="ECO:0000313" key="3">
    <source>
        <dbReference type="Proteomes" id="UP000564644"/>
    </source>
</evidence>
<comment type="caution">
    <text evidence="2">The sequence shown here is derived from an EMBL/GenBank/DDBJ whole genome shotgun (WGS) entry which is preliminary data.</text>
</comment>
<evidence type="ECO:0000313" key="2">
    <source>
        <dbReference type="EMBL" id="MBB6729526.1"/>
    </source>
</evidence>
<keyword evidence="1" id="KW-0812">Transmembrane</keyword>
<dbReference type="RefSeq" id="WP_185127185.1">
    <property type="nucleotide sequence ID" value="NZ_JACJVO010000001.1"/>
</dbReference>
<feature type="transmembrane region" description="Helical" evidence="1">
    <location>
        <begin position="6"/>
        <end position="25"/>
    </location>
</feature>
<protein>
    <recommendedName>
        <fullName evidence="4">Holin</fullName>
    </recommendedName>
</protein>
<dbReference type="AlphaFoldDB" id="A0A7X0SGG7"/>
<dbReference type="Proteomes" id="UP000564644">
    <property type="component" value="Unassembled WGS sequence"/>
</dbReference>
<organism evidence="2 3">
    <name type="scientific">Cohnella zeiphila</name>
    <dbReference type="NCBI Taxonomy" id="2761120"/>
    <lineage>
        <taxon>Bacteria</taxon>
        <taxon>Bacillati</taxon>
        <taxon>Bacillota</taxon>
        <taxon>Bacilli</taxon>
        <taxon>Bacillales</taxon>
        <taxon>Paenibacillaceae</taxon>
        <taxon>Cohnella</taxon>
    </lineage>
</organism>
<keyword evidence="1" id="KW-0472">Membrane</keyword>
<dbReference type="EMBL" id="JACJVO010000001">
    <property type="protein sequence ID" value="MBB6729526.1"/>
    <property type="molecule type" value="Genomic_DNA"/>
</dbReference>
<reference evidence="2 3" key="1">
    <citation type="submission" date="2020-08" db="EMBL/GenBank/DDBJ databases">
        <title>Cohnella phylogeny.</title>
        <authorList>
            <person name="Dunlap C."/>
        </authorList>
    </citation>
    <scope>NUCLEOTIDE SEQUENCE [LARGE SCALE GENOMIC DNA]</scope>
    <source>
        <strain evidence="2 3">CBP 2801</strain>
    </source>
</reference>
<gene>
    <name evidence="2" type="ORF">H7C18_01270</name>
</gene>
<proteinExistence type="predicted"/>